<accession>A0ABQ3SHI5</accession>
<organism evidence="6 7">
    <name type="scientific">Streptomyces nojiriensis</name>
    <dbReference type="NCBI Taxonomy" id="66374"/>
    <lineage>
        <taxon>Bacteria</taxon>
        <taxon>Bacillati</taxon>
        <taxon>Actinomycetota</taxon>
        <taxon>Actinomycetes</taxon>
        <taxon>Kitasatosporales</taxon>
        <taxon>Streptomycetaceae</taxon>
        <taxon>Streptomyces</taxon>
    </lineage>
</organism>
<dbReference type="PROSITE" id="PS01124">
    <property type="entry name" value="HTH_ARAC_FAMILY_2"/>
    <property type="match status" value="1"/>
</dbReference>
<comment type="caution">
    <text evidence="6">The sequence shown here is derived from an EMBL/GenBank/DDBJ whole genome shotgun (WGS) entry which is preliminary data.</text>
</comment>
<dbReference type="InterPro" id="IPR009057">
    <property type="entry name" value="Homeodomain-like_sf"/>
</dbReference>
<keyword evidence="1" id="KW-0805">Transcription regulation</keyword>
<gene>
    <name evidence="6" type="ORF">Snoj_14250</name>
</gene>
<evidence type="ECO:0000259" key="5">
    <source>
        <dbReference type="PROSITE" id="PS01124"/>
    </source>
</evidence>
<dbReference type="GeneID" id="95593853"/>
<reference evidence="7" key="1">
    <citation type="submission" date="2023-07" db="EMBL/GenBank/DDBJ databases">
        <title>Whole genome shotgun sequence of Streptomyces nojiriensis NBRC 13794.</title>
        <authorList>
            <person name="Komaki H."/>
            <person name="Tamura T."/>
        </authorList>
    </citation>
    <scope>NUCLEOTIDE SEQUENCE [LARGE SCALE GENOMIC DNA]</scope>
    <source>
        <strain evidence="7">NBRC 13794</strain>
    </source>
</reference>
<dbReference type="Pfam" id="PF12833">
    <property type="entry name" value="HTH_18"/>
    <property type="match status" value="1"/>
</dbReference>
<feature type="region of interest" description="Disordered" evidence="4">
    <location>
        <begin position="348"/>
        <end position="380"/>
    </location>
</feature>
<dbReference type="Pfam" id="PF12625">
    <property type="entry name" value="Arabinose_bd"/>
    <property type="match status" value="1"/>
</dbReference>
<name>A0ABQ3SHI5_9ACTN</name>
<keyword evidence="7" id="KW-1185">Reference proteome</keyword>
<dbReference type="SUPFAM" id="SSF46689">
    <property type="entry name" value="Homeodomain-like"/>
    <property type="match status" value="1"/>
</dbReference>
<evidence type="ECO:0000256" key="3">
    <source>
        <dbReference type="ARBA" id="ARBA00023163"/>
    </source>
</evidence>
<dbReference type="SMART" id="SM00342">
    <property type="entry name" value="HTH_ARAC"/>
    <property type="match status" value="1"/>
</dbReference>
<dbReference type="PANTHER" id="PTHR47894">
    <property type="entry name" value="HTH-TYPE TRANSCRIPTIONAL REGULATOR GADX"/>
    <property type="match status" value="1"/>
</dbReference>
<evidence type="ECO:0000256" key="4">
    <source>
        <dbReference type="SAM" id="MobiDB-lite"/>
    </source>
</evidence>
<feature type="compositionally biased region" description="Low complexity" evidence="4">
    <location>
        <begin position="349"/>
        <end position="363"/>
    </location>
</feature>
<protein>
    <submittedName>
        <fullName evidence="6">Regulatory protein</fullName>
    </submittedName>
</protein>
<dbReference type="InterPro" id="IPR032687">
    <property type="entry name" value="AraC-type_N"/>
</dbReference>
<feature type="domain" description="HTH araC/xylS-type" evidence="5">
    <location>
        <begin position="242"/>
        <end position="340"/>
    </location>
</feature>
<dbReference type="InterPro" id="IPR018060">
    <property type="entry name" value="HTH_AraC"/>
</dbReference>
<keyword evidence="2" id="KW-0238">DNA-binding</keyword>
<keyword evidence="3" id="KW-0804">Transcription</keyword>
<evidence type="ECO:0000313" key="7">
    <source>
        <dbReference type="Proteomes" id="UP000613974"/>
    </source>
</evidence>
<evidence type="ECO:0000313" key="6">
    <source>
        <dbReference type="EMBL" id="GHI67507.1"/>
    </source>
</evidence>
<dbReference type="Gene3D" id="1.10.10.60">
    <property type="entry name" value="Homeodomain-like"/>
    <property type="match status" value="1"/>
</dbReference>
<proteinExistence type="predicted"/>
<evidence type="ECO:0000256" key="1">
    <source>
        <dbReference type="ARBA" id="ARBA00023015"/>
    </source>
</evidence>
<dbReference type="RefSeq" id="WP_189741958.1">
    <property type="nucleotide sequence ID" value="NZ_BMRL01000010.1"/>
</dbReference>
<dbReference type="PANTHER" id="PTHR47894:SF1">
    <property type="entry name" value="HTH-TYPE TRANSCRIPTIONAL REGULATOR VQSM"/>
    <property type="match status" value="1"/>
</dbReference>
<sequence length="380" mass="40970">MRSPGTDGTVSVHLARFVVDALHRSGVGLGRVARLPDLGPEVLGNDLARVSTASALAVWEQLTLAEPGTAIGALITAEAPIGTFGLWDYLVTTGPTLRETLKQAVEYSAVIGDAAQEKLLVEEDGRSFTIRHATGSWGPDVVEAIDFFALGVFLTRARAATGRPVVPLRVSVTHAASGRFRRLAEFFGTTRIDFGAAYNSITFHDNDVRAPLPKAQPGLDRILARQAALTIASAQPALLWQDRFRMVLDSAFREDAVSLEQVAQRLAMSPRTLQRRLGEHGTTWREEVEAVRQAHTMELLRATDLPLRSIAARVGYSDMRALRRAVHRWEGRAPRDIRNEAVLAATPMGADAGNRPAPGAPAAFPVTSGGTGPSPRACRP</sequence>
<evidence type="ECO:0000256" key="2">
    <source>
        <dbReference type="ARBA" id="ARBA00023125"/>
    </source>
</evidence>
<dbReference type="Proteomes" id="UP000613974">
    <property type="component" value="Unassembled WGS sequence"/>
</dbReference>
<dbReference type="EMBL" id="BNEC01000003">
    <property type="protein sequence ID" value="GHI67507.1"/>
    <property type="molecule type" value="Genomic_DNA"/>
</dbReference>